<organism evidence="2 3">
    <name type="scientific">Prosthecobacter fluviatilis</name>
    <dbReference type="NCBI Taxonomy" id="445931"/>
    <lineage>
        <taxon>Bacteria</taxon>
        <taxon>Pseudomonadati</taxon>
        <taxon>Verrucomicrobiota</taxon>
        <taxon>Verrucomicrobiia</taxon>
        <taxon>Verrucomicrobiales</taxon>
        <taxon>Verrucomicrobiaceae</taxon>
        <taxon>Prosthecobacter</taxon>
    </lineage>
</organism>
<dbReference type="Proteomes" id="UP001596052">
    <property type="component" value="Unassembled WGS sequence"/>
</dbReference>
<feature type="signal peptide" evidence="1">
    <location>
        <begin position="1"/>
        <end position="24"/>
    </location>
</feature>
<evidence type="ECO:0000313" key="3">
    <source>
        <dbReference type="Proteomes" id="UP001596052"/>
    </source>
</evidence>
<name>A0ABW0KX11_9BACT</name>
<gene>
    <name evidence="2" type="ORF">ACFQDI_24685</name>
</gene>
<dbReference type="RefSeq" id="WP_377172077.1">
    <property type="nucleotide sequence ID" value="NZ_JBHSMQ010000016.1"/>
</dbReference>
<keyword evidence="1" id="KW-0732">Signal</keyword>
<evidence type="ECO:0000256" key="1">
    <source>
        <dbReference type="SAM" id="SignalP"/>
    </source>
</evidence>
<feature type="chain" id="PRO_5045220664" description="Lipoprotein" evidence="1">
    <location>
        <begin position="25"/>
        <end position="188"/>
    </location>
</feature>
<evidence type="ECO:0008006" key="4">
    <source>
        <dbReference type="Google" id="ProtNLM"/>
    </source>
</evidence>
<dbReference type="EMBL" id="JBHSMQ010000016">
    <property type="protein sequence ID" value="MFC5458090.1"/>
    <property type="molecule type" value="Genomic_DNA"/>
</dbReference>
<comment type="caution">
    <text evidence="2">The sequence shown here is derived from an EMBL/GenBank/DDBJ whole genome shotgun (WGS) entry which is preliminary data.</text>
</comment>
<evidence type="ECO:0000313" key="2">
    <source>
        <dbReference type="EMBL" id="MFC5458090.1"/>
    </source>
</evidence>
<keyword evidence="3" id="KW-1185">Reference proteome</keyword>
<accession>A0ABW0KX11</accession>
<sequence length="188" mass="20606">MTLMLRVLTAVLLACLLTSCPETTVDEDFGLRPVALDVADWNGAWTTVNEKEEDAVQFAVTDSVQGRILMTEPGNKEDKPVELAIRRASADSKVKLCFAVAKERDVKKAGPVSLFLMRVAEGGVLYTWSIDHEAVAAAIKAGHLKGVVKADKNGAHSHLDSAPQNYAKLLEPQFWNWSEPTCLTRTQK</sequence>
<reference evidence="3" key="1">
    <citation type="journal article" date="2019" name="Int. J. Syst. Evol. Microbiol.">
        <title>The Global Catalogue of Microorganisms (GCM) 10K type strain sequencing project: providing services to taxonomists for standard genome sequencing and annotation.</title>
        <authorList>
            <consortium name="The Broad Institute Genomics Platform"/>
            <consortium name="The Broad Institute Genome Sequencing Center for Infectious Disease"/>
            <person name="Wu L."/>
            <person name="Ma J."/>
        </authorList>
    </citation>
    <scope>NUCLEOTIDE SEQUENCE [LARGE SCALE GENOMIC DNA]</scope>
    <source>
        <strain evidence="3">CGMCC 4.1469</strain>
    </source>
</reference>
<dbReference type="PROSITE" id="PS51257">
    <property type="entry name" value="PROKAR_LIPOPROTEIN"/>
    <property type="match status" value="1"/>
</dbReference>
<proteinExistence type="predicted"/>
<protein>
    <recommendedName>
        <fullName evidence="4">Lipoprotein</fullName>
    </recommendedName>
</protein>